<keyword evidence="2 6" id="KW-0678">Repressor</keyword>
<dbReference type="Pfam" id="PF04844">
    <property type="entry name" value="Ovate"/>
    <property type="match status" value="1"/>
</dbReference>
<proteinExistence type="predicted"/>
<dbReference type="InterPro" id="IPR038933">
    <property type="entry name" value="Ovate"/>
</dbReference>
<dbReference type="GO" id="GO:0005634">
    <property type="term" value="C:nucleus"/>
    <property type="evidence" value="ECO:0007669"/>
    <property type="project" value="UniProtKB-SubCell"/>
</dbReference>
<keyword evidence="5 6" id="KW-0539">Nucleus</keyword>
<evidence type="ECO:0000256" key="2">
    <source>
        <dbReference type="ARBA" id="ARBA00022491"/>
    </source>
</evidence>
<dbReference type="PANTHER" id="PTHR33057:SF114">
    <property type="entry name" value="TRANSCRIPTION REPRESSOR-RELATED"/>
    <property type="match status" value="1"/>
</dbReference>
<dbReference type="Proteomes" id="UP000230069">
    <property type="component" value="Unassembled WGS sequence"/>
</dbReference>
<protein>
    <recommendedName>
        <fullName evidence="6">Transcription repressor</fullName>
    </recommendedName>
    <alternativeName>
        <fullName evidence="6">Ovate family protein</fullName>
    </alternativeName>
</protein>
<accession>A0A2G5D020</accession>
<dbReference type="PROSITE" id="PS51754">
    <property type="entry name" value="OVATE"/>
    <property type="match status" value="1"/>
</dbReference>
<comment type="subcellular location">
    <subcellularLocation>
        <location evidence="1 6">Nucleus</location>
    </subcellularLocation>
</comment>
<evidence type="ECO:0000256" key="1">
    <source>
        <dbReference type="ARBA" id="ARBA00004123"/>
    </source>
</evidence>
<dbReference type="PANTHER" id="PTHR33057">
    <property type="entry name" value="TRANSCRIPTION REPRESSOR OFP7-RELATED"/>
    <property type="match status" value="1"/>
</dbReference>
<sequence>MVQERLDQMIRERLSRHEIRKQKGRIDGSSTNCIIMVAMDKYSYNPSEDFKASMLEVITANRINGIKELRCVLNCYLSMNSVEYRPIILQVFHKVCAELFLYGKYN</sequence>
<evidence type="ECO:0000256" key="6">
    <source>
        <dbReference type="RuleBase" id="RU367028"/>
    </source>
</evidence>
<dbReference type="AlphaFoldDB" id="A0A2G5D020"/>
<dbReference type="OrthoDB" id="1928390at2759"/>
<feature type="domain" description="OVATE" evidence="7">
    <location>
        <begin position="39"/>
        <end position="98"/>
    </location>
</feature>
<dbReference type="NCBIfam" id="TIGR01568">
    <property type="entry name" value="A_thal_3678"/>
    <property type="match status" value="1"/>
</dbReference>
<dbReference type="EMBL" id="KZ305049">
    <property type="protein sequence ID" value="PIA36848.1"/>
    <property type="molecule type" value="Genomic_DNA"/>
</dbReference>
<evidence type="ECO:0000256" key="3">
    <source>
        <dbReference type="ARBA" id="ARBA00023015"/>
    </source>
</evidence>
<name>A0A2G5D020_AQUCA</name>
<reference evidence="8 9" key="1">
    <citation type="submission" date="2017-09" db="EMBL/GenBank/DDBJ databases">
        <title>WGS assembly of Aquilegia coerulea Goldsmith.</title>
        <authorList>
            <person name="Hodges S."/>
            <person name="Kramer E."/>
            <person name="Nordborg M."/>
            <person name="Tomkins J."/>
            <person name="Borevitz J."/>
            <person name="Derieg N."/>
            <person name="Yan J."/>
            <person name="Mihaltcheva S."/>
            <person name="Hayes R.D."/>
            <person name="Rokhsar D."/>
        </authorList>
    </citation>
    <scope>NUCLEOTIDE SEQUENCE [LARGE SCALE GENOMIC DNA]</scope>
    <source>
        <strain evidence="9">cv. Goldsmith</strain>
    </source>
</reference>
<evidence type="ECO:0000313" key="9">
    <source>
        <dbReference type="Proteomes" id="UP000230069"/>
    </source>
</evidence>
<dbReference type="InParanoid" id="A0A2G5D020"/>
<evidence type="ECO:0000313" key="8">
    <source>
        <dbReference type="EMBL" id="PIA36848.1"/>
    </source>
</evidence>
<keyword evidence="9" id="KW-1185">Reference proteome</keyword>
<evidence type="ECO:0000256" key="5">
    <source>
        <dbReference type="ARBA" id="ARBA00023242"/>
    </source>
</evidence>
<dbReference type="InterPro" id="IPR006458">
    <property type="entry name" value="Ovate_C"/>
</dbReference>
<dbReference type="STRING" id="218851.A0A2G5D020"/>
<evidence type="ECO:0000259" key="7">
    <source>
        <dbReference type="PROSITE" id="PS51754"/>
    </source>
</evidence>
<evidence type="ECO:0000256" key="4">
    <source>
        <dbReference type="ARBA" id="ARBA00023163"/>
    </source>
</evidence>
<keyword evidence="4 6" id="KW-0804">Transcription</keyword>
<dbReference type="GO" id="GO:0045892">
    <property type="term" value="P:negative regulation of DNA-templated transcription"/>
    <property type="evidence" value="ECO:0007669"/>
    <property type="project" value="UniProtKB-UniRule"/>
</dbReference>
<gene>
    <name evidence="8" type="ORF">AQUCO_03200070v1</name>
</gene>
<keyword evidence="3 6" id="KW-0805">Transcription regulation</keyword>
<organism evidence="8 9">
    <name type="scientific">Aquilegia coerulea</name>
    <name type="common">Rocky mountain columbine</name>
    <dbReference type="NCBI Taxonomy" id="218851"/>
    <lineage>
        <taxon>Eukaryota</taxon>
        <taxon>Viridiplantae</taxon>
        <taxon>Streptophyta</taxon>
        <taxon>Embryophyta</taxon>
        <taxon>Tracheophyta</taxon>
        <taxon>Spermatophyta</taxon>
        <taxon>Magnoliopsida</taxon>
        <taxon>Ranunculales</taxon>
        <taxon>Ranunculaceae</taxon>
        <taxon>Thalictroideae</taxon>
        <taxon>Aquilegia</taxon>
    </lineage>
</organism>
<comment type="function">
    <text evidence="6">Transcriptional repressor that regulates multiple aspects of plant growth and development.</text>
</comment>